<evidence type="ECO:0000313" key="1">
    <source>
        <dbReference type="EMBL" id="GLI22748.1"/>
    </source>
</evidence>
<dbReference type="RefSeq" id="WP_281807654.1">
    <property type="nucleotide sequence ID" value="NZ_BSDO01000003.1"/>
</dbReference>
<comment type="caution">
    <text evidence="1">The sequence shown here is derived from an EMBL/GenBank/DDBJ whole genome shotgun (WGS) entry which is preliminary data.</text>
</comment>
<dbReference type="Proteomes" id="UP001144397">
    <property type="component" value="Unassembled WGS sequence"/>
</dbReference>
<organism evidence="1 3">
    <name type="scientific">Xanthobacter flavus</name>
    <dbReference type="NCBI Taxonomy" id="281"/>
    <lineage>
        <taxon>Bacteria</taxon>
        <taxon>Pseudomonadati</taxon>
        <taxon>Pseudomonadota</taxon>
        <taxon>Alphaproteobacteria</taxon>
        <taxon>Hyphomicrobiales</taxon>
        <taxon>Xanthobacteraceae</taxon>
        <taxon>Xanthobacter</taxon>
    </lineage>
</organism>
<keyword evidence="4" id="KW-1185">Reference proteome</keyword>
<dbReference type="InterPro" id="IPR008767">
    <property type="entry name" value="Phage_SPP1_head-tail_adaptor"/>
</dbReference>
<dbReference type="Pfam" id="PF05521">
    <property type="entry name" value="Phage_HCP"/>
    <property type="match status" value="1"/>
</dbReference>
<dbReference type="InterPro" id="IPR038666">
    <property type="entry name" value="SSP1_head-tail_sf"/>
</dbReference>
<sequence>MSGIGALRHRLTHQTPLEVPDGAGGVARSFISVDMLWGAVEEVSTAYGLGEDRPRAARVLRVTVRAPNTIAAGDRLIHAGRVLAVESIIDADGRGRFHRIRCSEEQA</sequence>
<dbReference type="EMBL" id="JAVDPY010000004">
    <property type="protein sequence ID" value="MDR6334030.1"/>
    <property type="molecule type" value="Genomic_DNA"/>
</dbReference>
<dbReference type="EMBL" id="BSDO01000003">
    <property type="protein sequence ID" value="GLI22748.1"/>
    <property type="molecule type" value="Genomic_DNA"/>
</dbReference>
<dbReference type="AlphaFoldDB" id="A0A9W6CRV8"/>
<name>A0A9W6CRV8_XANFL</name>
<dbReference type="Gene3D" id="2.40.10.270">
    <property type="entry name" value="Bacteriophage SPP1 head-tail adaptor protein"/>
    <property type="match status" value="1"/>
</dbReference>
<reference evidence="1" key="1">
    <citation type="submission" date="2022-12" db="EMBL/GenBank/DDBJ databases">
        <title>Reference genome sequencing for broad-spectrum identification of bacterial and archaeal isolates by mass spectrometry.</title>
        <authorList>
            <person name="Sekiguchi Y."/>
            <person name="Tourlousse D.M."/>
        </authorList>
    </citation>
    <scope>NUCLEOTIDE SEQUENCE</scope>
    <source>
        <strain evidence="1">301</strain>
    </source>
</reference>
<gene>
    <name evidence="2" type="ORF">GGQ86_002506</name>
    <name evidence="1" type="ORF">XFLAVUS301_24220</name>
</gene>
<evidence type="ECO:0000313" key="3">
    <source>
        <dbReference type="Proteomes" id="UP001144397"/>
    </source>
</evidence>
<dbReference type="Proteomes" id="UP001245370">
    <property type="component" value="Unassembled WGS sequence"/>
</dbReference>
<proteinExistence type="predicted"/>
<evidence type="ECO:0000313" key="2">
    <source>
        <dbReference type="EMBL" id="MDR6334030.1"/>
    </source>
</evidence>
<protein>
    <submittedName>
        <fullName evidence="2">Head-tail adaptor</fullName>
    </submittedName>
</protein>
<accession>A0A9W6CRV8</accession>
<evidence type="ECO:0000313" key="4">
    <source>
        <dbReference type="Proteomes" id="UP001245370"/>
    </source>
</evidence>
<reference evidence="2 4" key="2">
    <citation type="submission" date="2023-07" db="EMBL/GenBank/DDBJ databases">
        <title>Genomic Encyclopedia of Type Strains, Phase IV (KMG-IV): sequencing the most valuable type-strain genomes for metagenomic binning, comparative biology and taxonomic classification.</title>
        <authorList>
            <person name="Goeker M."/>
        </authorList>
    </citation>
    <scope>NUCLEOTIDE SEQUENCE [LARGE SCALE GENOMIC DNA]</scope>
    <source>
        <strain evidence="2 4">DSM 338</strain>
    </source>
</reference>
<dbReference type="GeneID" id="95763208"/>